<dbReference type="Pfam" id="PF13602">
    <property type="entry name" value="ADH_zinc_N_2"/>
    <property type="match status" value="1"/>
</dbReference>
<dbReference type="PANTHER" id="PTHR43677:SF4">
    <property type="entry name" value="QUINONE OXIDOREDUCTASE-LIKE PROTEIN 2"/>
    <property type="match status" value="1"/>
</dbReference>
<dbReference type="CDD" id="cd08275">
    <property type="entry name" value="MDR3"/>
    <property type="match status" value="1"/>
</dbReference>
<gene>
    <name evidence="2" type="ORF">AKJ09_04091</name>
</gene>
<dbReference type="Proteomes" id="UP000064967">
    <property type="component" value="Chromosome"/>
</dbReference>
<dbReference type="PANTHER" id="PTHR43677">
    <property type="entry name" value="SHORT-CHAIN DEHYDROGENASE/REDUCTASE"/>
    <property type="match status" value="1"/>
</dbReference>
<dbReference type="Gene3D" id="3.90.180.10">
    <property type="entry name" value="Medium-chain alcohol dehydrogenases, catalytic domain"/>
    <property type="match status" value="1"/>
</dbReference>
<dbReference type="PROSITE" id="PS01162">
    <property type="entry name" value="QOR_ZETA_CRYSTAL"/>
    <property type="match status" value="1"/>
</dbReference>
<evidence type="ECO:0000313" key="3">
    <source>
        <dbReference type="Proteomes" id="UP000064967"/>
    </source>
</evidence>
<dbReference type="KEGG" id="llu:AKJ09_04091"/>
<dbReference type="InterPro" id="IPR036291">
    <property type="entry name" value="NAD(P)-bd_dom_sf"/>
</dbReference>
<accession>A0A0K1PV70</accession>
<protein>
    <submittedName>
        <fullName evidence="2">Alcohol dehydrogenase</fullName>
    </submittedName>
</protein>
<sequence length="359" mass="38960">MPTTNLYLLSTMPSSECRKIVVHTPGGHDRLKLESHPMPSPAPHEVRVDVAAIGVNFADTIVRMGLYESAKEYVGWPITPGFEVSGVVGAVGDGVDDLAVGDEVFAVTRFGGYASHVVVDRKYVYRKPRHLSHEQAAALPAVYMTGWYALCELAHPRRGQKLLVHSAAGGVGGQLVQIGKILGCEVVGVVGSSHKVASVRENGADHVIDKSRENLWVTAERVAPEGYDVVADANGVSTLRESYGHLRRAGKLVVYGFHSMMPKSGGRPNWPKLAIDFLRTPRFSPLAMTNDSKSVMAFNLSYLFDRLDLLTEAMTQLSTWLAEGKLHAPPVKTYPFADVARAHADLESGQTIGKLVLLP</sequence>
<evidence type="ECO:0000259" key="1">
    <source>
        <dbReference type="SMART" id="SM00829"/>
    </source>
</evidence>
<dbReference type="GO" id="GO:0008270">
    <property type="term" value="F:zinc ion binding"/>
    <property type="evidence" value="ECO:0007669"/>
    <property type="project" value="InterPro"/>
</dbReference>
<dbReference type="SUPFAM" id="SSF50129">
    <property type="entry name" value="GroES-like"/>
    <property type="match status" value="1"/>
</dbReference>
<dbReference type="Pfam" id="PF08240">
    <property type="entry name" value="ADH_N"/>
    <property type="match status" value="1"/>
</dbReference>
<dbReference type="GO" id="GO:0016491">
    <property type="term" value="F:oxidoreductase activity"/>
    <property type="evidence" value="ECO:0007669"/>
    <property type="project" value="InterPro"/>
</dbReference>
<dbReference type="SUPFAM" id="SSF51735">
    <property type="entry name" value="NAD(P)-binding Rossmann-fold domains"/>
    <property type="match status" value="1"/>
</dbReference>
<dbReference type="STRING" id="1391654.AKJ09_04091"/>
<name>A0A0K1PV70_9BACT</name>
<dbReference type="AlphaFoldDB" id="A0A0K1PV70"/>
<dbReference type="RefSeq" id="WP_240488517.1">
    <property type="nucleotide sequence ID" value="NZ_CP012333.1"/>
</dbReference>
<dbReference type="EMBL" id="CP012333">
    <property type="protein sequence ID" value="AKU97427.1"/>
    <property type="molecule type" value="Genomic_DNA"/>
</dbReference>
<dbReference type="InterPro" id="IPR051397">
    <property type="entry name" value="Zn-ADH-like_protein"/>
</dbReference>
<evidence type="ECO:0000313" key="2">
    <source>
        <dbReference type="EMBL" id="AKU97427.1"/>
    </source>
</evidence>
<dbReference type="InterPro" id="IPR013154">
    <property type="entry name" value="ADH-like_N"/>
</dbReference>
<feature type="domain" description="Enoyl reductase (ER)" evidence="1">
    <location>
        <begin position="26"/>
        <end position="357"/>
    </location>
</feature>
<keyword evidence="3" id="KW-1185">Reference proteome</keyword>
<reference evidence="2 3" key="1">
    <citation type="submission" date="2015-08" db="EMBL/GenBank/DDBJ databases">
        <authorList>
            <person name="Babu N.S."/>
            <person name="Beckwith C.J."/>
            <person name="Beseler K.G."/>
            <person name="Brison A."/>
            <person name="Carone J.V."/>
            <person name="Caskin T.P."/>
            <person name="Diamond M."/>
            <person name="Durham M.E."/>
            <person name="Foxe J.M."/>
            <person name="Go M."/>
            <person name="Henderson B.A."/>
            <person name="Jones I.B."/>
            <person name="McGettigan J.A."/>
            <person name="Micheletti S.J."/>
            <person name="Nasrallah M.E."/>
            <person name="Ortiz D."/>
            <person name="Piller C.R."/>
            <person name="Privatt S.R."/>
            <person name="Schneider S.L."/>
            <person name="Sharp S."/>
            <person name="Smith T.C."/>
            <person name="Stanton J.D."/>
            <person name="Ullery H.E."/>
            <person name="Wilson R.J."/>
            <person name="Serrano M.G."/>
            <person name="Buck G."/>
            <person name="Lee V."/>
            <person name="Wang Y."/>
            <person name="Carvalho R."/>
            <person name="Voegtly L."/>
            <person name="Shi R."/>
            <person name="Duckworth R."/>
            <person name="Johnson A."/>
            <person name="Loviza R."/>
            <person name="Walstead R."/>
            <person name="Shah Z."/>
            <person name="Kiflezghi M."/>
            <person name="Wade K."/>
            <person name="Ball S.L."/>
            <person name="Bradley K.W."/>
            <person name="Asai D.J."/>
            <person name="Bowman C.A."/>
            <person name="Russell D.A."/>
            <person name="Pope W.H."/>
            <person name="Jacobs-Sera D."/>
            <person name="Hendrix R.W."/>
            <person name="Hatfull G.F."/>
        </authorList>
    </citation>
    <scope>NUCLEOTIDE SEQUENCE [LARGE SCALE GENOMIC DNA]</scope>
    <source>
        <strain evidence="2 3">DSM 27648</strain>
    </source>
</reference>
<dbReference type="InterPro" id="IPR020843">
    <property type="entry name" value="ER"/>
</dbReference>
<proteinExistence type="predicted"/>
<dbReference type="InterPro" id="IPR011032">
    <property type="entry name" value="GroES-like_sf"/>
</dbReference>
<dbReference type="InterPro" id="IPR002364">
    <property type="entry name" value="Quin_OxRdtase/zeta-crystal_CS"/>
</dbReference>
<dbReference type="Gene3D" id="3.40.50.720">
    <property type="entry name" value="NAD(P)-binding Rossmann-like Domain"/>
    <property type="match status" value="1"/>
</dbReference>
<dbReference type="SMART" id="SM00829">
    <property type="entry name" value="PKS_ER"/>
    <property type="match status" value="1"/>
</dbReference>
<organism evidence="2 3">
    <name type="scientific">Labilithrix luteola</name>
    <dbReference type="NCBI Taxonomy" id="1391654"/>
    <lineage>
        <taxon>Bacteria</taxon>
        <taxon>Pseudomonadati</taxon>
        <taxon>Myxococcota</taxon>
        <taxon>Polyangia</taxon>
        <taxon>Polyangiales</taxon>
        <taxon>Labilitrichaceae</taxon>
        <taxon>Labilithrix</taxon>
    </lineage>
</organism>